<reference evidence="11" key="2">
    <citation type="submission" date="2019-02" db="EMBL/GenBank/DDBJ databases">
        <title>Opniocepnalus argus Var Kimnra genome.</title>
        <authorList>
            <person name="Zhou C."/>
            <person name="Xiao S."/>
        </authorList>
    </citation>
    <scope>NUCLEOTIDE SEQUENCE [LARGE SCALE GENOMIC DNA]</scope>
</reference>
<keyword evidence="7" id="KW-0175">Coiled coil</keyword>
<evidence type="ECO:0000256" key="8">
    <source>
        <dbReference type="SAM" id="MobiDB-lite"/>
    </source>
</evidence>
<dbReference type="GO" id="GO:1901739">
    <property type="term" value="P:regulation of myoblast fusion"/>
    <property type="evidence" value="ECO:0007669"/>
    <property type="project" value="TreeGrafter"/>
</dbReference>
<dbReference type="EMBL" id="CM015718">
    <property type="protein sequence ID" value="KAF3692490.1"/>
    <property type="molecule type" value="Genomic_DNA"/>
</dbReference>
<dbReference type="GO" id="GO:0032587">
    <property type="term" value="C:ruffle membrane"/>
    <property type="evidence" value="ECO:0007669"/>
    <property type="project" value="TreeGrafter"/>
</dbReference>
<evidence type="ECO:0000256" key="6">
    <source>
        <dbReference type="ARBA" id="ARBA00023242"/>
    </source>
</evidence>
<feature type="compositionally biased region" description="Basic and acidic residues" evidence="8">
    <location>
        <begin position="149"/>
        <end position="163"/>
    </location>
</feature>
<keyword evidence="5" id="KW-0472">Membrane</keyword>
<keyword evidence="4" id="KW-0963">Cytoplasm</keyword>
<evidence type="ECO:0000259" key="9">
    <source>
        <dbReference type="PROSITE" id="PS50003"/>
    </source>
</evidence>
<proteinExistence type="predicted"/>
<evidence type="ECO:0000256" key="4">
    <source>
        <dbReference type="ARBA" id="ARBA00022490"/>
    </source>
</evidence>
<feature type="coiled-coil region" evidence="7">
    <location>
        <begin position="410"/>
        <end position="437"/>
    </location>
</feature>
<evidence type="ECO:0000256" key="7">
    <source>
        <dbReference type="SAM" id="Coils"/>
    </source>
</evidence>
<feature type="domain" description="PH" evidence="9">
    <location>
        <begin position="20"/>
        <end position="196"/>
    </location>
</feature>
<dbReference type="SUPFAM" id="SSF50729">
    <property type="entry name" value="PH domain-like"/>
    <property type="match status" value="1"/>
</dbReference>
<dbReference type="GO" id="GO:0005737">
    <property type="term" value="C:cytoplasm"/>
    <property type="evidence" value="ECO:0007669"/>
    <property type="project" value="UniProtKB-SubCell"/>
</dbReference>
<organism evidence="10 11">
    <name type="scientific">Channa argus</name>
    <name type="common">Northern snakehead</name>
    <name type="synonym">Ophicephalus argus</name>
    <dbReference type="NCBI Taxonomy" id="215402"/>
    <lineage>
        <taxon>Eukaryota</taxon>
        <taxon>Metazoa</taxon>
        <taxon>Chordata</taxon>
        <taxon>Craniata</taxon>
        <taxon>Vertebrata</taxon>
        <taxon>Euteleostomi</taxon>
        <taxon>Actinopterygii</taxon>
        <taxon>Neopterygii</taxon>
        <taxon>Teleostei</taxon>
        <taxon>Neoteleostei</taxon>
        <taxon>Acanthomorphata</taxon>
        <taxon>Anabantaria</taxon>
        <taxon>Anabantiformes</taxon>
        <taxon>Channoidei</taxon>
        <taxon>Channidae</taxon>
        <taxon>Channa</taxon>
    </lineage>
</organism>
<keyword evidence="6" id="KW-0539">Nucleus</keyword>
<evidence type="ECO:0000256" key="2">
    <source>
        <dbReference type="ARBA" id="ARBA00004370"/>
    </source>
</evidence>
<gene>
    <name evidence="10" type="ORF">EXN66_Car008166</name>
</gene>
<dbReference type="AlphaFoldDB" id="A0A6G1PQB4"/>
<dbReference type="PROSITE" id="PS50003">
    <property type="entry name" value="PH_DOMAIN"/>
    <property type="match status" value="1"/>
</dbReference>
<evidence type="ECO:0000256" key="3">
    <source>
        <dbReference type="ARBA" id="ARBA00004496"/>
    </source>
</evidence>
<feature type="region of interest" description="Disordered" evidence="8">
    <location>
        <begin position="315"/>
        <end position="338"/>
    </location>
</feature>
<dbReference type="InterPro" id="IPR043448">
    <property type="entry name" value="PKHO1/2"/>
</dbReference>
<accession>A0A6G1PQB4</accession>
<evidence type="ECO:0000313" key="11">
    <source>
        <dbReference type="Proteomes" id="UP000503349"/>
    </source>
</evidence>
<sequence>MKKTSSGKRGPQDSVLQTVQPDKVGWIRKFCGKGIFREIWKNRFVVLRGNQLFISEKEVKELGRADEVLDLSDYERCEELRKNKSRSKKNHSKFRLQRCSSPGNTKPAAARAESTGGGVAVIEGTGKASRSTWEMEQILTTAEALRLPDLGKQRQDRQDKQGQDKQGQGQVPNLVFLAVSPEEKESWINVLNSTITRAKNRILDEWSLHKVLADKQEFVAVTEKVLVVLPKLLMVTQEVTVEDSQLSHLTRDRVKIPHNRRLPTRGHLLGVASTTSSDGMLTLDLIQEEDTKSQEANNDKSFRVDLDKSLSHLSPVCPRSKTDSTLSTRTAEASGKSQSLPHEVTVVWEHPAPAKTPQPGKRLTTAERNRCASMDEMLSHSETIAAKNKMTCHSAASMQTNTMTSISQLQDLINQKLKKTEQLLMEVRREAEGEQVERGRVKELAEASRAEAERLLKDALGAWSQAQEVLEEVKELRALYRQLDSFSPITPSNSTKDRKSLM</sequence>
<feature type="compositionally biased region" description="Polar residues" evidence="8">
    <location>
        <begin position="323"/>
        <end position="338"/>
    </location>
</feature>
<comment type="subcellular location">
    <subcellularLocation>
        <location evidence="3">Cytoplasm</location>
    </subcellularLocation>
    <subcellularLocation>
        <location evidence="2">Membrane</location>
    </subcellularLocation>
    <subcellularLocation>
        <location evidence="1">Nucleus</location>
    </subcellularLocation>
</comment>
<dbReference type="InterPro" id="IPR011993">
    <property type="entry name" value="PH-like_dom_sf"/>
</dbReference>
<feature type="region of interest" description="Disordered" evidence="8">
    <location>
        <begin position="81"/>
        <end position="120"/>
    </location>
</feature>
<dbReference type="Proteomes" id="UP000503349">
    <property type="component" value="Chromosome 7"/>
</dbReference>
<dbReference type="PANTHER" id="PTHR15871:SF1">
    <property type="entry name" value="PLECKSTRIN HOMOLOGY DOMAIN-CONTAINING FAMILY O MEMBER 1"/>
    <property type="match status" value="1"/>
</dbReference>
<feature type="compositionally biased region" description="Basic residues" evidence="8">
    <location>
        <begin position="83"/>
        <end position="96"/>
    </location>
</feature>
<name>A0A6G1PQB4_CHAAH</name>
<dbReference type="PANTHER" id="PTHR15871">
    <property type="entry name" value="PH DOMAIN-CONTAINING PROTEIN"/>
    <property type="match status" value="1"/>
</dbReference>
<evidence type="ECO:0000256" key="1">
    <source>
        <dbReference type="ARBA" id="ARBA00004123"/>
    </source>
</evidence>
<dbReference type="Gene3D" id="2.30.29.30">
    <property type="entry name" value="Pleckstrin-homology domain (PH domain)/Phosphotyrosine-binding domain (PTB)"/>
    <property type="match status" value="1"/>
</dbReference>
<dbReference type="GO" id="GO:0005634">
    <property type="term" value="C:nucleus"/>
    <property type="evidence" value="ECO:0007669"/>
    <property type="project" value="UniProtKB-SubCell"/>
</dbReference>
<dbReference type="InterPro" id="IPR001849">
    <property type="entry name" value="PH_domain"/>
</dbReference>
<reference evidence="10 11" key="1">
    <citation type="submission" date="2019-02" db="EMBL/GenBank/DDBJ databases">
        <title>Opniocepnalus argus genome.</title>
        <authorList>
            <person name="Zhou C."/>
            <person name="Xiao S."/>
        </authorList>
    </citation>
    <scope>NUCLEOTIDE SEQUENCE [LARGE SCALE GENOMIC DNA]</scope>
    <source>
        <strain evidence="10">OARG1902GOOAL</strain>
        <tissue evidence="10">Muscle</tissue>
    </source>
</reference>
<keyword evidence="11" id="KW-1185">Reference proteome</keyword>
<protein>
    <submittedName>
        <fullName evidence="10">Pleckstrin-like proteiny domain-containing family O member 1</fullName>
    </submittedName>
</protein>
<dbReference type="GO" id="GO:0036195">
    <property type="term" value="C:muscle cell projection membrane"/>
    <property type="evidence" value="ECO:0007669"/>
    <property type="project" value="TreeGrafter"/>
</dbReference>
<evidence type="ECO:0000313" key="10">
    <source>
        <dbReference type="EMBL" id="KAF3692490.1"/>
    </source>
</evidence>
<feature type="region of interest" description="Disordered" evidence="8">
    <location>
        <begin position="149"/>
        <end position="170"/>
    </location>
</feature>
<dbReference type="SMART" id="SM00233">
    <property type="entry name" value="PH"/>
    <property type="match status" value="1"/>
</dbReference>
<evidence type="ECO:0000256" key="5">
    <source>
        <dbReference type="ARBA" id="ARBA00023136"/>
    </source>
</evidence>